<reference evidence="1" key="1">
    <citation type="submission" date="2019-09" db="EMBL/GenBank/DDBJ databases">
        <title>Characterisation of the sponge microbiome using genome-centric metagenomics.</title>
        <authorList>
            <person name="Engelberts J.P."/>
            <person name="Robbins S.J."/>
            <person name="De Goeij J.M."/>
            <person name="Aranda M."/>
            <person name="Bell S.C."/>
            <person name="Webster N.S."/>
        </authorList>
    </citation>
    <scope>NUCLEOTIDE SEQUENCE</scope>
    <source>
        <strain evidence="1">SB0664_bin_43</strain>
    </source>
</reference>
<name>A0A6B0Y455_9RHOB</name>
<comment type="caution">
    <text evidence="1">The sequence shown here is derived from an EMBL/GenBank/DDBJ whole genome shotgun (WGS) entry which is preliminary data.</text>
</comment>
<dbReference type="InterPro" id="IPR021323">
    <property type="entry name" value="DUF2927"/>
</dbReference>
<proteinExistence type="predicted"/>
<evidence type="ECO:0000313" key="1">
    <source>
        <dbReference type="EMBL" id="MXY33856.1"/>
    </source>
</evidence>
<dbReference type="EMBL" id="VXRY01000286">
    <property type="protein sequence ID" value="MXY33856.1"/>
    <property type="molecule type" value="Genomic_DNA"/>
</dbReference>
<protein>
    <submittedName>
        <fullName evidence="1">DUF2927 domain-containing protein</fullName>
    </submittedName>
</protein>
<sequence length="93" mass="10140">MPVLPKLPGGERPLPMRRSCNQAELAQAQGLPNHGSMVPLSIFNGDEDFAFLAAPEELLPRTLCDWCIRHGKNSAESCPICERVAQELPGSEV</sequence>
<dbReference type="Pfam" id="PF11150">
    <property type="entry name" value="DUF2927"/>
    <property type="match status" value="1"/>
</dbReference>
<dbReference type="AlphaFoldDB" id="A0A6B0Y455"/>
<gene>
    <name evidence="1" type="ORF">F4Y60_07155</name>
</gene>
<accession>A0A6B0Y455</accession>
<organism evidence="1">
    <name type="scientific">Boseongicola sp. SB0664_bin_43</name>
    <dbReference type="NCBI Taxonomy" id="2604844"/>
    <lineage>
        <taxon>Bacteria</taxon>
        <taxon>Pseudomonadati</taxon>
        <taxon>Pseudomonadota</taxon>
        <taxon>Alphaproteobacteria</taxon>
        <taxon>Rhodobacterales</taxon>
        <taxon>Paracoccaceae</taxon>
        <taxon>Boseongicola</taxon>
    </lineage>
</organism>